<dbReference type="InterPro" id="IPR019479">
    <property type="entry name" value="Peroxiredoxin_C"/>
</dbReference>
<keyword evidence="1 9" id="KW-0575">Peroxidase</keyword>
<evidence type="ECO:0000256" key="2">
    <source>
        <dbReference type="ARBA" id="ARBA00022862"/>
    </source>
</evidence>
<evidence type="ECO:0000256" key="8">
    <source>
        <dbReference type="ARBA" id="ARBA00051132"/>
    </source>
</evidence>
<feature type="region of interest" description="Disordered" evidence="11">
    <location>
        <begin position="195"/>
        <end position="220"/>
    </location>
</feature>
<dbReference type="SUPFAM" id="SSF52833">
    <property type="entry name" value="Thioredoxin-like"/>
    <property type="match status" value="1"/>
</dbReference>
<evidence type="ECO:0000256" key="9">
    <source>
        <dbReference type="PIRNR" id="PIRNR000239"/>
    </source>
</evidence>
<evidence type="ECO:0000256" key="6">
    <source>
        <dbReference type="ARBA" id="ARBA00026176"/>
    </source>
</evidence>
<dbReference type="PROSITE" id="PS51352">
    <property type="entry name" value="THIOREDOXIN_2"/>
    <property type="match status" value="1"/>
</dbReference>
<dbReference type="InterPro" id="IPR000866">
    <property type="entry name" value="AhpC/TSA"/>
</dbReference>
<dbReference type="EMBL" id="BT076179">
    <property type="protein sequence ID" value="ACO10603.1"/>
    <property type="molecule type" value="mRNA"/>
</dbReference>
<feature type="active site" description="Cysteine sulfenic acid (-SOH) intermediate; for peroxidase activity" evidence="10">
    <location>
        <position position="46"/>
    </location>
</feature>
<evidence type="ECO:0000256" key="4">
    <source>
        <dbReference type="ARBA" id="ARBA00023284"/>
    </source>
</evidence>
<dbReference type="InterPro" id="IPR024706">
    <property type="entry name" value="Peroxiredoxin_AhpC-typ"/>
</dbReference>
<organism evidence="13">
    <name type="scientific">Caligus rogercresseyi</name>
    <name type="common">Sea louse</name>
    <dbReference type="NCBI Taxonomy" id="217165"/>
    <lineage>
        <taxon>Eukaryota</taxon>
        <taxon>Metazoa</taxon>
        <taxon>Ecdysozoa</taxon>
        <taxon>Arthropoda</taxon>
        <taxon>Crustacea</taxon>
        <taxon>Multicrustacea</taxon>
        <taxon>Hexanauplia</taxon>
        <taxon>Copepoda</taxon>
        <taxon>Siphonostomatoida</taxon>
        <taxon>Caligidae</taxon>
        <taxon>Caligus</taxon>
    </lineage>
</organism>
<dbReference type="PANTHER" id="PTHR43503">
    <property type="entry name" value="MCG48959-RELATED"/>
    <property type="match status" value="1"/>
</dbReference>
<dbReference type="PANTHER" id="PTHR43503:SF4">
    <property type="entry name" value="PEROXIREDOXIN-6"/>
    <property type="match status" value="1"/>
</dbReference>
<evidence type="ECO:0000256" key="5">
    <source>
        <dbReference type="ARBA" id="ARBA00025719"/>
    </source>
</evidence>
<dbReference type="GO" id="GO:0051920">
    <property type="term" value="F:peroxiredoxin activity"/>
    <property type="evidence" value="ECO:0007669"/>
    <property type="project" value="InterPro"/>
</dbReference>
<dbReference type="InterPro" id="IPR013766">
    <property type="entry name" value="Thioredoxin_domain"/>
</dbReference>
<dbReference type="InterPro" id="IPR045020">
    <property type="entry name" value="PRX_1cys"/>
</dbReference>
<accession>C1BNK0</accession>
<gene>
    <name evidence="13" type="primary">PRDX6</name>
</gene>
<dbReference type="GO" id="GO:0045454">
    <property type="term" value="P:cell redox homeostasis"/>
    <property type="evidence" value="ECO:0007669"/>
    <property type="project" value="TreeGrafter"/>
</dbReference>
<proteinExistence type="evidence at transcript level"/>
<dbReference type="FunFam" id="3.40.30.10:FF:000011">
    <property type="entry name" value="Peroxiredoxin PRX1"/>
    <property type="match status" value="1"/>
</dbReference>
<protein>
    <recommendedName>
        <fullName evidence="6">1-Cys peroxiredoxin</fullName>
    </recommendedName>
</protein>
<comment type="catalytic activity">
    <reaction evidence="8">
        <text>a hydroperoxide + [protein]-dithiol = [protein]-disulfide + an alcohol + H2O</text>
        <dbReference type="Rhea" id="RHEA:10008"/>
        <dbReference type="Rhea" id="RHEA-COMP:10593"/>
        <dbReference type="Rhea" id="RHEA-COMP:10594"/>
        <dbReference type="ChEBI" id="CHEBI:15377"/>
        <dbReference type="ChEBI" id="CHEBI:29950"/>
        <dbReference type="ChEBI" id="CHEBI:30879"/>
        <dbReference type="ChEBI" id="CHEBI:35924"/>
        <dbReference type="ChEBI" id="CHEBI:50058"/>
    </reaction>
</comment>
<dbReference type="InterPro" id="IPR036249">
    <property type="entry name" value="Thioredoxin-like_sf"/>
</dbReference>
<evidence type="ECO:0000256" key="11">
    <source>
        <dbReference type="SAM" id="MobiDB-lite"/>
    </source>
</evidence>
<dbReference type="Gene3D" id="3.30.1020.10">
    <property type="entry name" value="Antioxidant, Horf6, Chain A, domain2"/>
    <property type="match status" value="1"/>
</dbReference>
<comment type="function">
    <text evidence="7">Thiol-specific peroxidase that catalyzes the reduction of hydrogen peroxide and organic hydroperoxides to water and alcohols, respectively. Plays a role in cell protection against oxidative stress by detoxifying peroxides.</text>
</comment>
<evidence type="ECO:0000256" key="1">
    <source>
        <dbReference type="ARBA" id="ARBA00022559"/>
    </source>
</evidence>
<dbReference type="AlphaFoldDB" id="C1BNK0"/>
<dbReference type="Pfam" id="PF00578">
    <property type="entry name" value="AhpC-TSA"/>
    <property type="match status" value="1"/>
</dbReference>
<dbReference type="CDD" id="cd03016">
    <property type="entry name" value="PRX_1cys"/>
    <property type="match status" value="1"/>
</dbReference>
<dbReference type="FunFam" id="3.30.1020.10:FF:000001">
    <property type="entry name" value="1-Cys peroxiredoxin"/>
    <property type="match status" value="1"/>
</dbReference>
<keyword evidence="2 9" id="KW-0049">Antioxidant</keyword>
<dbReference type="GO" id="GO:0005829">
    <property type="term" value="C:cytosol"/>
    <property type="evidence" value="ECO:0007669"/>
    <property type="project" value="TreeGrafter"/>
</dbReference>
<dbReference type="Pfam" id="PF10417">
    <property type="entry name" value="1-cysPrx_C"/>
    <property type="match status" value="1"/>
</dbReference>
<evidence type="ECO:0000256" key="10">
    <source>
        <dbReference type="PIRSR" id="PIRSR000239-1"/>
    </source>
</evidence>
<dbReference type="Gene3D" id="3.40.30.10">
    <property type="entry name" value="Glutaredoxin"/>
    <property type="match status" value="1"/>
</dbReference>
<sequence>MPGLVLGCSVPDFKADSSEGSIQFHEYIKDSWAILFSHPADYTPVCTTELGAVESYAGKFKERGVKLLALSCDDAESHKGWIADIKAYNSLSTFSYPILADPKREIAEMYGMLDPVEKDKGGMPLTAGAVFIIGPDAKLKLSLLYPATTGRNFDEIIRVLDSLKLTAEKKVATPANWTQGSDCMVIPSISPEDAKNTFPDHKVHSVPSGKSYLRTTPQPK</sequence>
<evidence type="ECO:0000256" key="3">
    <source>
        <dbReference type="ARBA" id="ARBA00023002"/>
    </source>
</evidence>
<comment type="similarity">
    <text evidence="5">Belongs to the peroxiredoxin family. Prx6 subfamily.</text>
</comment>
<keyword evidence="4 9" id="KW-0676">Redox-active center</keyword>
<reference evidence="13" key="1">
    <citation type="submission" date="2009-03" db="EMBL/GenBank/DDBJ databases">
        <title>Caligus rogercresseyi ESTs and full-length cDNAs.</title>
        <authorList>
            <person name="Yasuike M."/>
            <person name="von Schalburg K."/>
            <person name="Cooper G."/>
            <person name="Leong J."/>
            <person name="Jones S.R.M."/>
            <person name="Koop B.F."/>
        </authorList>
    </citation>
    <scope>NUCLEOTIDE SEQUENCE</scope>
    <source>
        <tissue evidence="13">Whole body</tissue>
    </source>
</reference>
<keyword evidence="3 9" id="KW-0560">Oxidoreductase</keyword>
<feature type="domain" description="Thioredoxin" evidence="12">
    <location>
        <begin position="4"/>
        <end position="165"/>
    </location>
</feature>
<dbReference type="PIRSF" id="PIRSF000239">
    <property type="entry name" value="AHPC"/>
    <property type="match status" value="1"/>
</dbReference>
<evidence type="ECO:0000259" key="12">
    <source>
        <dbReference type="PROSITE" id="PS51352"/>
    </source>
</evidence>
<dbReference type="GO" id="GO:0005739">
    <property type="term" value="C:mitochondrion"/>
    <property type="evidence" value="ECO:0007669"/>
    <property type="project" value="TreeGrafter"/>
</dbReference>
<evidence type="ECO:0000313" key="13">
    <source>
        <dbReference type="EMBL" id="ACO10603.1"/>
    </source>
</evidence>
<evidence type="ECO:0000256" key="7">
    <source>
        <dbReference type="ARBA" id="ARBA00037420"/>
    </source>
</evidence>
<name>C1BNK0_CALRO</name>